<accession>A0A9P7KJX2</accession>
<gene>
    <name evidence="2" type="ORF">H0H81_002323</name>
</gene>
<reference evidence="2" key="2">
    <citation type="submission" date="2021-10" db="EMBL/GenBank/DDBJ databases">
        <title>Phylogenomics reveals ancestral predisposition of the termite-cultivated fungus Termitomyces towards a domesticated lifestyle.</title>
        <authorList>
            <person name="Auxier B."/>
            <person name="Grum-Grzhimaylo A."/>
            <person name="Cardenas M.E."/>
            <person name="Lodge J.D."/>
            <person name="Laessoe T."/>
            <person name="Pedersen O."/>
            <person name="Smith M.E."/>
            <person name="Kuyper T.W."/>
            <person name="Franco-Molano E.A."/>
            <person name="Baroni T.J."/>
            <person name="Aanen D.K."/>
        </authorList>
    </citation>
    <scope>NUCLEOTIDE SEQUENCE</scope>
    <source>
        <strain evidence="2">D49</strain>
    </source>
</reference>
<feature type="compositionally biased region" description="Basic and acidic residues" evidence="1">
    <location>
        <begin position="56"/>
        <end position="66"/>
    </location>
</feature>
<protein>
    <submittedName>
        <fullName evidence="2">Uncharacterized protein</fullName>
    </submittedName>
</protein>
<feature type="region of interest" description="Disordered" evidence="1">
    <location>
        <begin position="32"/>
        <end position="83"/>
    </location>
</feature>
<proteinExistence type="predicted"/>
<organism evidence="2 3">
    <name type="scientific">Sphagnurus paluster</name>
    <dbReference type="NCBI Taxonomy" id="117069"/>
    <lineage>
        <taxon>Eukaryota</taxon>
        <taxon>Fungi</taxon>
        <taxon>Dikarya</taxon>
        <taxon>Basidiomycota</taxon>
        <taxon>Agaricomycotina</taxon>
        <taxon>Agaricomycetes</taxon>
        <taxon>Agaricomycetidae</taxon>
        <taxon>Agaricales</taxon>
        <taxon>Tricholomatineae</taxon>
        <taxon>Lyophyllaceae</taxon>
        <taxon>Sphagnurus</taxon>
    </lineage>
</organism>
<name>A0A9P7KJX2_9AGAR</name>
<dbReference type="EMBL" id="JABCKI010000075">
    <property type="protein sequence ID" value="KAG5653098.1"/>
    <property type="molecule type" value="Genomic_DNA"/>
</dbReference>
<evidence type="ECO:0000256" key="1">
    <source>
        <dbReference type="SAM" id="MobiDB-lite"/>
    </source>
</evidence>
<evidence type="ECO:0000313" key="2">
    <source>
        <dbReference type="EMBL" id="KAG5653098.1"/>
    </source>
</evidence>
<dbReference type="AlphaFoldDB" id="A0A9P7KJX2"/>
<keyword evidence="3" id="KW-1185">Reference proteome</keyword>
<dbReference type="Proteomes" id="UP000717328">
    <property type="component" value="Unassembled WGS sequence"/>
</dbReference>
<sequence length="128" mass="14325">MARHTSQIPVSRIIVQIIAITFNLVITTSERKFDRPHVSSSATTSPSQTPVVKMVDMVREPTHDIESSGPSSTNSEELLKNQKGAAVNQSIQELFLSGNHKWNKTMRRTLEIPVSTRTRPISQDILMD</sequence>
<comment type="caution">
    <text evidence="2">The sequence shown here is derived from an EMBL/GenBank/DDBJ whole genome shotgun (WGS) entry which is preliminary data.</text>
</comment>
<evidence type="ECO:0000313" key="3">
    <source>
        <dbReference type="Proteomes" id="UP000717328"/>
    </source>
</evidence>
<reference evidence="2" key="1">
    <citation type="submission" date="2021-02" db="EMBL/GenBank/DDBJ databases">
        <authorList>
            <person name="Nieuwenhuis M."/>
            <person name="Van De Peppel L.J.J."/>
        </authorList>
    </citation>
    <scope>NUCLEOTIDE SEQUENCE</scope>
    <source>
        <strain evidence="2">D49</strain>
    </source>
</reference>
<feature type="compositionally biased region" description="Low complexity" evidence="1">
    <location>
        <begin position="38"/>
        <end position="52"/>
    </location>
</feature>